<reference evidence="3" key="1">
    <citation type="submission" date="2022-08" db="UniProtKB">
        <authorList>
            <consortium name="EnsemblMetazoa"/>
        </authorList>
    </citation>
    <scope>IDENTIFICATION</scope>
    <source>
        <strain evidence="3">05x7-T-G4-1.051#20</strain>
    </source>
</reference>
<accession>A0A8W8KP81</accession>
<evidence type="ECO:0000313" key="4">
    <source>
        <dbReference type="Proteomes" id="UP000005408"/>
    </source>
</evidence>
<sequence length="429" mass="48492">MSVLFVGDSQLKYLHHVQLEDNTAVRCTSGFRVEQMWALFSGIVKDHDIIVLHAGTNNVPREEPSTTLHRYQHLLKIIWTSNPTARIIASAVLPRDYNVFEGARNNVGYIDGCNRRAQEINDGLKMIASRSTQLEFCPHPSFGVDRRTANRRLLSRDGLHLTRRGIQQLHDDIQVLVSRIRSSMCVRAPSCQPESVCEDREDPIPTDYRDALLRTTQPTVIPEFTADLDDEIIWPSLPRGSGVIVYGLEVVMEQQQIVKILQNPELSKVSEIPPVKPKGGETYVIKSLNADDWRCDQYQWINNGSSSVQVEGDTLHRKYFKIKTTGTKYSKTKRAVGSTKFTRSAYFLESNRNLVLVRYSGDESLYSPLAHGNSKTDSEFVRTCPSVIQQIKKDSKIGMSPSQIFDKLNAANRVPSGVVHTSLYYGFFT</sequence>
<dbReference type="InterPro" id="IPR013830">
    <property type="entry name" value="SGNH_hydro"/>
</dbReference>
<feature type="domain" description="SGNH hydrolase-type esterase" evidence="2">
    <location>
        <begin position="28"/>
        <end position="165"/>
    </location>
</feature>
<protein>
    <recommendedName>
        <fullName evidence="5">SGNH hydrolase-type esterase domain-containing protein</fullName>
    </recommendedName>
</protein>
<dbReference type="EnsemblMetazoa" id="G24735.1">
    <property type="protein sequence ID" value="G24735.1:cds"/>
    <property type="gene ID" value="G24735"/>
</dbReference>
<dbReference type="Pfam" id="PF13472">
    <property type="entry name" value="Lipase_GDSL_2"/>
    <property type="match status" value="1"/>
</dbReference>
<feature type="domain" description="CG-1" evidence="1">
    <location>
        <begin position="252"/>
        <end position="359"/>
    </location>
</feature>
<proteinExistence type="predicted"/>
<evidence type="ECO:0000313" key="3">
    <source>
        <dbReference type="EnsemblMetazoa" id="G24735.1:cds"/>
    </source>
</evidence>
<dbReference type="InterPro" id="IPR036514">
    <property type="entry name" value="SGNH_hydro_sf"/>
</dbReference>
<dbReference type="AlphaFoldDB" id="A0A8W8KP81"/>
<organism evidence="3 4">
    <name type="scientific">Magallana gigas</name>
    <name type="common">Pacific oyster</name>
    <name type="synonym">Crassostrea gigas</name>
    <dbReference type="NCBI Taxonomy" id="29159"/>
    <lineage>
        <taxon>Eukaryota</taxon>
        <taxon>Metazoa</taxon>
        <taxon>Spiralia</taxon>
        <taxon>Lophotrochozoa</taxon>
        <taxon>Mollusca</taxon>
        <taxon>Bivalvia</taxon>
        <taxon>Autobranchia</taxon>
        <taxon>Pteriomorphia</taxon>
        <taxon>Ostreida</taxon>
        <taxon>Ostreoidea</taxon>
        <taxon>Ostreidae</taxon>
        <taxon>Magallana</taxon>
    </lineage>
</organism>
<dbReference type="GO" id="GO:0003677">
    <property type="term" value="F:DNA binding"/>
    <property type="evidence" value="ECO:0007669"/>
    <property type="project" value="InterPro"/>
</dbReference>
<dbReference type="Pfam" id="PF03859">
    <property type="entry name" value="CG-1"/>
    <property type="match status" value="1"/>
</dbReference>
<keyword evidence="4" id="KW-1185">Reference proteome</keyword>
<evidence type="ECO:0008006" key="5">
    <source>
        <dbReference type="Google" id="ProtNLM"/>
    </source>
</evidence>
<dbReference type="SUPFAM" id="SSF52266">
    <property type="entry name" value="SGNH hydrolase"/>
    <property type="match status" value="1"/>
</dbReference>
<name>A0A8W8KP81_MAGGI</name>
<evidence type="ECO:0000259" key="2">
    <source>
        <dbReference type="Pfam" id="PF13472"/>
    </source>
</evidence>
<evidence type="ECO:0000259" key="1">
    <source>
        <dbReference type="Pfam" id="PF03859"/>
    </source>
</evidence>
<dbReference type="Proteomes" id="UP000005408">
    <property type="component" value="Unassembled WGS sequence"/>
</dbReference>
<dbReference type="InterPro" id="IPR005559">
    <property type="entry name" value="CG-1_dom"/>
</dbReference>
<dbReference type="Gene3D" id="3.40.50.1110">
    <property type="entry name" value="SGNH hydrolase"/>
    <property type="match status" value="1"/>
</dbReference>